<dbReference type="Proteomes" id="UP000014216">
    <property type="component" value="Unassembled WGS sequence"/>
</dbReference>
<evidence type="ECO:0008006" key="3">
    <source>
        <dbReference type="Google" id="ProtNLM"/>
    </source>
</evidence>
<gene>
    <name evidence="1" type="ORF">Dpo_30c00030</name>
</gene>
<dbReference type="PATRIC" id="fig|1286635.3.peg.4943"/>
<protein>
    <recommendedName>
        <fullName evidence="3">DUF2442 domain-containing protein</fullName>
    </recommendedName>
</protein>
<dbReference type="OrthoDB" id="337884at2"/>
<evidence type="ECO:0000313" key="2">
    <source>
        <dbReference type="Proteomes" id="UP000014216"/>
    </source>
</evidence>
<dbReference type="AlphaFoldDB" id="S0FVH5"/>
<dbReference type="Gene3D" id="3.30.2020.40">
    <property type="entry name" value="Uncharacterised protein PF10387, DUF2442"/>
    <property type="match status" value="1"/>
</dbReference>
<dbReference type="Pfam" id="PF10387">
    <property type="entry name" value="DUF2442"/>
    <property type="match status" value="1"/>
</dbReference>
<proteinExistence type="predicted"/>
<keyword evidence="2" id="KW-1185">Reference proteome</keyword>
<dbReference type="RefSeq" id="WP_006968870.1">
    <property type="nucleotide sequence ID" value="NZ_APJX01000029.1"/>
</dbReference>
<evidence type="ECO:0000313" key="1">
    <source>
        <dbReference type="EMBL" id="EMS77139.1"/>
    </source>
</evidence>
<dbReference type="EMBL" id="APJX01000029">
    <property type="protein sequence ID" value="EMS77139.1"/>
    <property type="molecule type" value="Genomic_DNA"/>
</dbReference>
<sequence length="84" mass="9433">MKLYHNIKNVRFTGNRLILDIDGQEQAFDLKTISQALLHASEIERTTFEISPSGYGIHWPLIDEDISIDGLLGITHSANFAFSS</sequence>
<comment type="caution">
    <text evidence="1">The sequence shown here is derived from an EMBL/GenBank/DDBJ whole genome shotgun (WGS) entry which is preliminary data.</text>
</comment>
<reference evidence="1 2" key="1">
    <citation type="journal article" date="2013" name="Genome Announc.">
        <title>Draft Genome Sequence of Desulfotignum phosphitoxidans DSM 13687 Strain FiPS-3.</title>
        <authorList>
            <person name="Poehlein A."/>
            <person name="Daniel R."/>
            <person name="Simeonova D.D."/>
        </authorList>
    </citation>
    <scope>NUCLEOTIDE SEQUENCE [LARGE SCALE GENOMIC DNA]</scope>
    <source>
        <strain evidence="1 2">DSM 13687</strain>
    </source>
</reference>
<dbReference type="InterPro" id="IPR018841">
    <property type="entry name" value="DUF2442"/>
</dbReference>
<accession>S0FVH5</accession>
<organism evidence="1 2">
    <name type="scientific">Desulfotignum phosphitoxidans DSM 13687</name>
    <dbReference type="NCBI Taxonomy" id="1286635"/>
    <lineage>
        <taxon>Bacteria</taxon>
        <taxon>Pseudomonadati</taxon>
        <taxon>Thermodesulfobacteriota</taxon>
        <taxon>Desulfobacteria</taxon>
        <taxon>Desulfobacterales</taxon>
        <taxon>Desulfobacteraceae</taxon>
        <taxon>Desulfotignum</taxon>
    </lineage>
</organism>
<name>S0FVH5_9BACT</name>